<dbReference type="GO" id="GO:0009249">
    <property type="term" value="P:protein lipoylation"/>
    <property type="evidence" value="ECO:0007669"/>
    <property type="project" value="UniProtKB-UniRule"/>
</dbReference>
<feature type="binding site" evidence="10">
    <location>
        <position position="112"/>
    </location>
    <ligand>
        <name>[4Fe-4S] cluster</name>
        <dbReference type="ChEBI" id="CHEBI:49883"/>
        <label>1</label>
    </ligand>
</feature>
<evidence type="ECO:0000256" key="3">
    <source>
        <dbReference type="ARBA" id="ARBA00022679"/>
    </source>
</evidence>
<feature type="binding site" evidence="10">
    <location>
        <position position="348"/>
    </location>
    <ligand>
        <name>[4Fe-4S] cluster</name>
        <dbReference type="ChEBI" id="CHEBI:49883"/>
        <label>1</label>
    </ligand>
</feature>
<dbReference type="InterPro" id="IPR006638">
    <property type="entry name" value="Elp3/MiaA/NifB-like_rSAM"/>
</dbReference>
<dbReference type="InterPro" id="IPR058240">
    <property type="entry name" value="rSAM_sf"/>
</dbReference>
<evidence type="ECO:0000256" key="10">
    <source>
        <dbReference type="HAMAP-Rule" id="MF_03123"/>
    </source>
</evidence>
<comment type="similarity">
    <text evidence="10">Belongs to the radical SAM superfamily. Lipoyl synthase family.</text>
</comment>
<dbReference type="SUPFAM" id="SSF102114">
    <property type="entry name" value="Radical SAM enzymes"/>
    <property type="match status" value="1"/>
</dbReference>
<dbReference type="CDD" id="cd01335">
    <property type="entry name" value="Radical_SAM"/>
    <property type="match status" value="1"/>
</dbReference>
<dbReference type="InterPro" id="IPR007197">
    <property type="entry name" value="rSAM"/>
</dbReference>
<dbReference type="Proteomes" id="UP001362899">
    <property type="component" value="Unassembled WGS sequence"/>
</dbReference>
<evidence type="ECO:0000256" key="8">
    <source>
        <dbReference type="ARBA" id="ARBA00023128"/>
    </source>
</evidence>
<evidence type="ECO:0000256" key="5">
    <source>
        <dbReference type="ARBA" id="ARBA00022723"/>
    </source>
</evidence>
<dbReference type="GO" id="GO:0016992">
    <property type="term" value="F:lipoate synthase activity"/>
    <property type="evidence" value="ECO:0007669"/>
    <property type="project" value="UniProtKB-UniRule"/>
</dbReference>
<dbReference type="PROSITE" id="PS51918">
    <property type="entry name" value="RADICAL_SAM"/>
    <property type="match status" value="1"/>
</dbReference>
<evidence type="ECO:0000313" key="12">
    <source>
        <dbReference type="EMBL" id="GMM52782.1"/>
    </source>
</evidence>
<dbReference type="EC" id="2.8.1.8" evidence="10"/>
<dbReference type="PANTHER" id="PTHR10949:SF0">
    <property type="entry name" value="LIPOYL SYNTHASE, MITOCHONDRIAL"/>
    <property type="match status" value="1"/>
</dbReference>
<evidence type="ECO:0000256" key="7">
    <source>
        <dbReference type="ARBA" id="ARBA00023014"/>
    </source>
</evidence>
<comment type="function">
    <text evidence="10">Catalyzes the radical-mediated insertion of two sulfur atoms into the C-6 and C-8 positions of the octanoyl moiety bound to the lipoyl domains of lipoate-dependent enzymes, thereby converting the octanoylated domains into lipoylated derivatives.</text>
</comment>
<accession>A0AAV5RNU1</accession>
<reference evidence="12 13" key="1">
    <citation type="journal article" date="2023" name="Elife">
        <title>Identification of key yeast species and microbe-microbe interactions impacting larval growth of Drosophila in the wild.</title>
        <authorList>
            <person name="Mure A."/>
            <person name="Sugiura Y."/>
            <person name="Maeda R."/>
            <person name="Honda K."/>
            <person name="Sakurai N."/>
            <person name="Takahashi Y."/>
            <person name="Watada M."/>
            <person name="Katoh T."/>
            <person name="Gotoh A."/>
            <person name="Gotoh Y."/>
            <person name="Taniguchi I."/>
            <person name="Nakamura K."/>
            <person name="Hayashi T."/>
            <person name="Katayama T."/>
            <person name="Uemura T."/>
            <person name="Hattori Y."/>
        </authorList>
    </citation>
    <scope>NUCLEOTIDE SEQUENCE [LARGE SCALE GENOMIC DNA]</scope>
    <source>
        <strain evidence="12 13">SB-73</strain>
    </source>
</reference>
<dbReference type="NCBIfam" id="NF004019">
    <property type="entry name" value="PRK05481.1"/>
    <property type="match status" value="1"/>
</dbReference>
<dbReference type="PIRSF" id="PIRSF005963">
    <property type="entry name" value="Lipoyl_synth"/>
    <property type="match status" value="1"/>
</dbReference>
<dbReference type="HAMAP" id="MF_00206">
    <property type="entry name" value="Lipoyl_synth"/>
    <property type="match status" value="1"/>
</dbReference>
<evidence type="ECO:0000256" key="9">
    <source>
        <dbReference type="ARBA" id="ARBA00047326"/>
    </source>
</evidence>
<sequence length="369" mass="41116">MLRFTSVSSSRIIHTQKYARLASTTASERRNSILSRINNGPAFSDFLNGNAAQHSLEDKVLAAVPSEEQRLPRWLKTRIPKGRNYSNLKKDLGGLKLHTVCESARCPNIGECWGGSDKSKATATIMLMGDTCTRGCRFCSVKTSRAPPPLDKDEPLNTALAINKWGLGYVVLTTVDRDDLSDGGANHLAETVRQVKLQSQNKVLVECLSGDFRGDLEMVDILANSGLDVYAHNVETVEELTPFVRDRRATFQQSLSVLKRAKQANPKLITKTSIMLGFGETDEQVLQTLKQLRDIDCDVVTFGQYMRPTIRHVKVAEYVKPEKFNYWHDKAIEMGFLYSASGPLVRSSYKAGETFIANVLEKRQKAAQA</sequence>
<gene>
    <name evidence="12" type="ORF">DASB73_037450</name>
</gene>
<keyword evidence="5 10" id="KW-0479">Metal-binding</keyword>
<keyword evidence="7 10" id="KW-0411">Iron-sulfur</keyword>
<dbReference type="SFLD" id="SFLDS00029">
    <property type="entry name" value="Radical_SAM"/>
    <property type="match status" value="1"/>
</dbReference>
<dbReference type="GO" id="GO:0051539">
    <property type="term" value="F:4 iron, 4 sulfur cluster binding"/>
    <property type="evidence" value="ECO:0007669"/>
    <property type="project" value="UniProtKB-UniRule"/>
</dbReference>
<dbReference type="InterPro" id="IPR031691">
    <property type="entry name" value="LIAS_N"/>
</dbReference>
<dbReference type="SMART" id="SM00729">
    <property type="entry name" value="Elp3"/>
    <property type="match status" value="1"/>
</dbReference>
<feature type="binding site" evidence="10">
    <location>
        <position position="106"/>
    </location>
    <ligand>
        <name>[4Fe-4S] cluster</name>
        <dbReference type="ChEBI" id="CHEBI:49883"/>
        <label>1</label>
    </ligand>
</feature>
<dbReference type="GO" id="GO:0046872">
    <property type="term" value="F:metal ion binding"/>
    <property type="evidence" value="ECO:0007669"/>
    <property type="project" value="UniProtKB-KW"/>
</dbReference>
<dbReference type="NCBIfam" id="TIGR00510">
    <property type="entry name" value="lipA"/>
    <property type="match status" value="1"/>
</dbReference>
<keyword evidence="13" id="KW-1185">Reference proteome</keyword>
<keyword evidence="6 10" id="KW-0408">Iron</keyword>
<keyword evidence="2 10" id="KW-0004">4Fe-4S</keyword>
<dbReference type="InterPro" id="IPR003698">
    <property type="entry name" value="Lipoyl_synth"/>
</dbReference>
<dbReference type="PANTHER" id="PTHR10949">
    <property type="entry name" value="LIPOYL SYNTHASE"/>
    <property type="match status" value="1"/>
</dbReference>
<comment type="pathway">
    <text evidence="10">Protein modification; protein lipoylation via endogenous pathway; protein N(6)-(lipoyl)lysine from octanoyl-[acyl-carrier-protein]: step 2/2.</text>
</comment>
<comment type="cofactor">
    <cofactor evidence="10">
        <name>[4Fe-4S] cluster</name>
        <dbReference type="ChEBI" id="CHEBI:49883"/>
    </cofactor>
    <text evidence="10">Binds 2 [4Fe-4S] clusters per subunit. One cluster is coordinated with 3 cysteines and an exchangeable S-adenosyl-L-methionine.</text>
</comment>
<dbReference type="InterPro" id="IPR013785">
    <property type="entry name" value="Aldolase_TIM"/>
</dbReference>
<evidence type="ECO:0000313" key="13">
    <source>
        <dbReference type="Proteomes" id="UP001362899"/>
    </source>
</evidence>
<evidence type="ECO:0000259" key="11">
    <source>
        <dbReference type="PROSITE" id="PS51918"/>
    </source>
</evidence>
<dbReference type="Pfam" id="PF16881">
    <property type="entry name" value="LIAS_N"/>
    <property type="match status" value="1"/>
</dbReference>
<dbReference type="Pfam" id="PF04055">
    <property type="entry name" value="Radical_SAM"/>
    <property type="match status" value="1"/>
</dbReference>
<dbReference type="NCBIfam" id="NF009544">
    <property type="entry name" value="PRK12928.1"/>
    <property type="match status" value="1"/>
</dbReference>
<dbReference type="AlphaFoldDB" id="A0AAV5RNU1"/>
<comment type="subcellular location">
    <subcellularLocation>
        <location evidence="1 10">Mitochondrion</location>
    </subcellularLocation>
</comment>
<keyword evidence="3 10" id="KW-0808">Transferase</keyword>
<dbReference type="GO" id="GO:0005739">
    <property type="term" value="C:mitochondrion"/>
    <property type="evidence" value="ECO:0007669"/>
    <property type="project" value="UniProtKB-SubCell"/>
</dbReference>
<dbReference type="Gene3D" id="3.20.20.70">
    <property type="entry name" value="Aldolase class I"/>
    <property type="match status" value="1"/>
</dbReference>
<name>A0AAV5RNU1_STABA</name>
<feature type="binding site" evidence="10">
    <location>
        <position position="136"/>
    </location>
    <ligand>
        <name>[4Fe-4S] cluster</name>
        <dbReference type="ChEBI" id="CHEBI:49883"/>
        <label>2</label>
        <note>4Fe-4S-S-AdoMet</note>
    </ligand>
</feature>
<keyword evidence="8 10" id="KW-0496">Mitochondrion</keyword>
<protein>
    <recommendedName>
        <fullName evidence="10">Lipoyl synthase, mitochondrial</fullName>
        <ecNumber evidence="10">2.8.1.8</ecNumber>
    </recommendedName>
    <alternativeName>
        <fullName evidence="10">Lipoate synthase</fullName>
        <shortName evidence="10">LS</shortName>
        <shortName evidence="10">Lip-syn</shortName>
    </alternativeName>
    <alternativeName>
        <fullName evidence="10">Lipoic acid synthase</fullName>
    </alternativeName>
</protein>
<feature type="domain" description="Radical SAM core" evidence="11">
    <location>
        <begin position="117"/>
        <end position="337"/>
    </location>
</feature>
<evidence type="ECO:0000256" key="2">
    <source>
        <dbReference type="ARBA" id="ARBA00022485"/>
    </source>
</evidence>
<dbReference type="FunFam" id="3.20.20.70:FF:000036">
    <property type="entry name" value="Lipoyl synthase, mitochondrial"/>
    <property type="match status" value="1"/>
</dbReference>
<comment type="caution">
    <text evidence="12">The sequence shown here is derived from an EMBL/GenBank/DDBJ whole genome shotgun (WGS) entry which is preliminary data.</text>
</comment>
<evidence type="ECO:0000256" key="4">
    <source>
        <dbReference type="ARBA" id="ARBA00022691"/>
    </source>
</evidence>
<feature type="binding site" evidence="10">
    <location>
        <position position="101"/>
    </location>
    <ligand>
        <name>[4Fe-4S] cluster</name>
        <dbReference type="ChEBI" id="CHEBI:49883"/>
        <label>1</label>
    </ligand>
</feature>
<dbReference type="SFLD" id="SFLDG01058">
    <property type="entry name" value="lipoyl_synthase_like"/>
    <property type="match status" value="1"/>
</dbReference>
<keyword evidence="4 10" id="KW-0949">S-adenosyl-L-methionine</keyword>
<dbReference type="EMBL" id="BTGC01000008">
    <property type="protein sequence ID" value="GMM52782.1"/>
    <property type="molecule type" value="Genomic_DNA"/>
</dbReference>
<evidence type="ECO:0000256" key="1">
    <source>
        <dbReference type="ARBA" id="ARBA00004173"/>
    </source>
</evidence>
<comment type="catalytic activity">
    <reaction evidence="9 10">
        <text>[[Fe-S] cluster scaffold protein carrying a second [4Fe-4S](2+) cluster] + N(6)-octanoyl-L-lysyl-[protein] + 2 oxidized [2Fe-2S]-[ferredoxin] + 2 S-adenosyl-L-methionine + 4 H(+) = [[Fe-S] cluster scaffold protein] + N(6)-[(R)-dihydrolipoyl]-L-lysyl-[protein] + 4 Fe(3+) + 2 hydrogen sulfide + 2 5'-deoxyadenosine + 2 L-methionine + 2 reduced [2Fe-2S]-[ferredoxin]</text>
        <dbReference type="Rhea" id="RHEA:16585"/>
        <dbReference type="Rhea" id="RHEA-COMP:9928"/>
        <dbReference type="Rhea" id="RHEA-COMP:10000"/>
        <dbReference type="Rhea" id="RHEA-COMP:10001"/>
        <dbReference type="Rhea" id="RHEA-COMP:10475"/>
        <dbReference type="Rhea" id="RHEA-COMP:14568"/>
        <dbReference type="Rhea" id="RHEA-COMP:14569"/>
        <dbReference type="ChEBI" id="CHEBI:15378"/>
        <dbReference type="ChEBI" id="CHEBI:17319"/>
        <dbReference type="ChEBI" id="CHEBI:29034"/>
        <dbReference type="ChEBI" id="CHEBI:29919"/>
        <dbReference type="ChEBI" id="CHEBI:33722"/>
        <dbReference type="ChEBI" id="CHEBI:33737"/>
        <dbReference type="ChEBI" id="CHEBI:33738"/>
        <dbReference type="ChEBI" id="CHEBI:57844"/>
        <dbReference type="ChEBI" id="CHEBI:59789"/>
        <dbReference type="ChEBI" id="CHEBI:78809"/>
        <dbReference type="ChEBI" id="CHEBI:83100"/>
        <dbReference type="EC" id="2.8.1.8"/>
    </reaction>
</comment>
<feature type="binding site" evidence="10">
    <location>
        <position position="139"/>
    </location>
    <ligand>
        <name>[4Fe-4S] cluster</name>
        <dbReference type="ChEBI" id="CHEBI:49883"/>
        <label>2</label>
        <note>4Fe-4S-S-AdoMet</note>
    </ligand>
</feature>
<dbReference type="SFLD" id="SFLDF00271">
    <property type="entry name" value="lipoyl_synthase"/>
    <property type="match status" value="1"/>
</dbReference>
<organism evidence="12 13">
    <name type="scientific">Starmerella bacillaris</name>
    <name type="common">Yeast</name>
    <name type="synonym">Candida zemplinina</name>
    <dbReference type="NCBI Taxonomy" id="1247836"/>
    <lineage>
        <taxon>Eukaryota</taxon>
        <taxon>Fungi</taxon>
        <taxon>Dikarya</taxon>
        <taxon>Ascomycota</taxon>
        <taxon>Saccharomycotina</taxon>
        <taxon>Dipodascomycetes</taxon>
        <taxon>Dipodascales</taxon>
        <taxon>Trichomonascaceae</taxon>
        <taxon>Starmerella</taxon>
    </lineage>
</organism>
<feature type="binding site" evidence="10">
    <location>
        <position position="132"/>
    </location>
    <ligand>
        <name>[4Fe-4S] cluster</name>
        <dbReference type="ChEBI" id="CHEBI:49883"/>
        <label>2</label>
        <note>4Fe-4S-S-AdoMet</note>
    </ligand>
</feature>
<evidence type="ECO:0000256" key="6">
    <source>
        <dbReference type="ARBA" id="ARBA00023004"/>
    </source>
</evidence>
<proteinExistence type="inferred from homology"/>